<dbReference type="GO" id="GO:0005998">
    <property type="term" value="P:xylulose catabolic process"/>
    <property type="evidence" value="ECO:0007669"/>
    <property type="project" value="UniProtKB-UniRule"/>
</dbReference>
<keyword evidence="6 8" id="KW-0067">ATP-binding</keyword>
<dbReference type="InterPro" id="IPR018483">
    <property type="entry name" value="Carb_kinase_FGGY_CS"/>
</dbReference>
<dbReference type="NCBIfam" id="TIGR01312">
    <property type="entry name" value="XylB"/>
    <property type="match status" value="1"/>
</dbReference>
<dbReference type="Pfam" id="PF02782">
    <property type="entry name" value="FGGY_C"/>
    <property type="match status" value="1"/>
</dbReference>
<evidence type="ECO:0000256" key="1">
    <source>
        <dbReference type="ARBA" id="ARBA00009156"/>
    </source>
</evidence>
<evidence type="ECO:0000256" key="8">
    <source>
        <dbReference type="HAMAP-Rule" id="MF_02220"/>
    </source>
</evidence>
<dbReference type="AlphaFoldDB" id="A0A428MKH0"/>
<dbReference type="EC" id="2.7.1.17" evidence="8 10"/>
<keyword evidence="2 8" id="KW-0859">Xylose metabolism</keyword>
<evidence type="ECO:0000256" key="3">
    <source>
        <dbReference type="ARBA" id="ARBA00022679"/>
    </source>
</evidence>
<keyword evidence="4 8" id="KW-0547">Nucleotide-binding</keyword>
<evidence type="ECO:0000313" key="13">
    <source>
        <dbReference type="EMBL" id="RSL17366.1"/>
    </source>
</evidence>
<evidence type="ECO:0000256" key="10">
    <source>
        <dbReference type="RuleBase" id="RU364073"/>
    </source>
</evidence>
<feature type="domain" description="Carbohydrate kinase FGGY N-terminal" evidence="11">
    <location>
        <begin position="1"/>
        <end position="248"/>
    </location>
</feature>
<comment type="catalytic activity">
    <reaction evidence="8 10">
        <text>D-xylulose + ATP = D-xylulose 5-phosphate + ADP + H(+)</text>
        <dbReference type="Rhea" id="RHEA:10964"/>
        <dbReference type="ChEBI" id="CHEBI:15378"/>
        <dbReference type="ChEBI" id="CHEBI:17140"/>
        <dbReference type="ChEBI" id="CHEBI:30616"/>
        <dbReference type="ChEBI" id="CHEBI:57737"/>
        <dbReference type="ChEBI" id="CHEBI:456216"/>
        <dbReference type="EC" id="2.7.1.17"/>
    </reaction>
</comment>
<dbReference type="Proteomes" id="UP000269669">
    <property type="component" value="Unassembled WGS sequence"/>
</dbReference>
<dbReference type="InterPro" id="IPR018484">
    <property type="entry name" value="FGGY_N"/>
</dbReference>
<dbReference type="GO" id="GO:0004856">
    <property type="term" value="F:D-xylulokinase activity"/>
    <property type="evidence" value="ECO:0007669"/>
    <property type="project" value="UniProtKB-UniRule"/>
</dbReference>
<evidence type="ECO:0000259" key="11">
    <source>
        <dbReference type="Pfam" id="PF00370"/>
    </source>
</evidence>
<dbReference type="GO" id="GO:0042732">
    <property type="term" value="P:D-xylose metabolic process"/>
    <property type="evidence" value="ECO:0007669"/>
    <property type="project" value="UniProtKB-KW"/>
</dbReference>
<evidence type="ECO:0000256" key="5">
    <source>
        <dbReference type="ARBA" id="ARBA00022777"/>
    </source>
</evidence>
<comment type="function">
    <text evidence="8">Catalyzes the phosphorylation of D-xylulose to D-xylulose 5-phosphate.</text>
</comment>
<dbReference type="PANTHER" id="PTHR43095:SF5">
    <property type="entry name" value="XYLULOSE KINASE"/>
    <property type="match status" value="1"/>
</dbReference>
<keyword evidence="5 8" id="KW-0418">Kinase</keyword>
<dbReference type="Gene3D" id="3.30.420.40">
    <property type="match status" value="2"/>
</dbReference>
<dbReference type="PIRSF" id="PIRSF000538">
    <property type="entry name" value="GlpK"/>
    <property type="match status" value="1"/>
</dbReference>
<feature type="domain" description="Carbohydrate kinase FGGY C-terminal" evidence="12">
    <location>
        <begin position="259"/>
        <end position="439"/>
    </location>
</feature>
<evidence type="ECO:0000256" key="6">
    <source>
        <dbReference type="ARBA" id="ARBA00022840"/>
    </source>
</evidence>
<dbReference type="RefSeq" id="WP_125485861.1">
    <property type="nucleotide sequence ID" value="NZ_RSDW01000001.1"/>
</dbReference>
<dbReference type="Pfam" id="PF00370">
    <property type="entry name" value="FGGY_N"/>
    <property type="match status" value="1"/>
</dbReference>
<feature type="binding site" evidence="8">
    <location>
        <begin position="77"/>
        <end position="78"/>
    </location>
    <ligand>
        <name>substrate</name>
    </ligand>
</feature>
<dbReference type="PANTHER" id="PTHR43095">
    <property type="entry name" value="SUGAR KINASE"/>
    <property type="match status" value="1"/>
</dbReference>
<evidence type="ECO:0000256" key="2">
    <source>
        <dbReference type="ARBA" id="ARBA00022629"/>
    </source>
</evidence>
<dbReference type="OrthoDB" id="9805576at2"/>
<dbReference type="GO" id="GO:0005524">
    <property type="term" value="F:ATP binding"/>
    <property type="evidence" value="ECO:0007669"/>
    <property type="project" value="UniProtKB-UniRule"/>
</dbReference>
<proteinExistence type="inferred from homology"/>
<dbReference type="HAMAP" id="MF_02220">
    <property type="entry name" value="XylB"/>
    <property type="match status" value="1"/>
</dbReference>
<evidence type="ECO:0000259" key="12">
    <source>
        <dbReference type="Pfam" id="PF02782"/>
    </source>
</evidence>
<sequence length="492" mass="52862">MYFGIDCGTQGTKALVIDENGTSLGRGYAPHALIERETGAREQQPEWWVEALRTSVCQALAQSPSKAVQALGVSGQQHGLVVLDEHHNVIRPAKLWNDTETAPENQQLVELLGGKQACFERFGIVPLTGYTVSKLLWLKRHEPENFARIRHILLPHEYLNFWLTGRMCAEYGDASGTAFFDIRSRRWTREVLDAIDGGTGQLFAALPPFITVDEPVGTLRPEVAAEFGLPHSCIVSAGGGDNMMGAIGTGNVREGVVTLSLGTSSTVYSFHDQPVLDPTGNVAPFCSSSGGWLPLVCTMNATNVVTQTLNTLGKTVQDIEAALAATPPGANGLVFLPFLNGERTPDLPNARGTLTGISANNFTPENLIRAAIEGVSFGILNGLDLIQSEAPVDRMLVIGGGSRSAAWRQLLADASGATVEVPLEEEAGCLGAAIQAIYTYSHANGHPKSFAELASRCVKVEATRTAHPNTALRAAYRQARDQYQSSLRIIYN</sequence>
<keyword evidence="14" id="KW-1185">Reference proteome</keyword>
<keyword evidence="7 8" id="KW-0119">Carbohydrate metabolism</keyword>
<dbReference type="EMBL" id="RSDW01000001">
    <property type="protein sequence ID" value="RSL17366.1"/>
    <property type="molecule type" value="Genomic_DNA"/>
</dbReference>
<gene>
    <name evidence="8 10" type="primary">xylB</name>
    <name evidence="13" type="ORF">EDE15_2898</name>
</gene>
<feature type="active site" description="Proton acceptor" evidence="8">
    <location>
        <position position="241"/>
    </location>
</feature>
<protein>
    <recommendedName>
        <fullName evidence="8 10">Xylulose kinase</fullName>
        <shortName evidence="8 10">Xylulokinase</shortName>
        <ecNumber evidence="8 10">2.7.1.17</ecNumber>
    </recommendedName>
</protein>
<name>A0A428MKH0_9BACT</name>
<organism evidence="13 14">
    <name type="scientific">Edaphobacter aggregans</name>
    <dbReference type="NCBI Taxonomy" id="570835"/>
    <lineage>
        <taxon>Bacteria</taxon>
        <taxon>Pseudomonadati</taxon>
        <taxon>Acidobacteriota</taxon>
        <taxon>Terriglobia</taxon>
        <taxon>Terriglobales</taxon>
        <taxon>Acidobacteriaceae</taxon>
        <taxon>Edaphobacter</taxon>
    </lineage>
</organism>
<dbReference type="InterPro" id="IPR018485">
    <property type="entry name" value="FGGY_C"/>
</dbReference>
<dbReference type="InterPro" id="IPR050406">
    <property type="entry name" value="FGGY_Carb_Kinase"/>
</dbReference>
<dbReference type="InterPro" id="IPR006000">
    <property type="entry name" value="Xylulokinase"/>
</dbReference>
<comment type="similarity">
    <text evidence="1 8 9">Belongs to the FGGY kinase family.</text>
</comment>
<dbReference type="CDD" id="cd07809">
    <property type="entry name" value="ASKHA_NBD_FGGY_BaXK-like"/>
    <property type="match status" value="1"/>
</dbReference>
<evidence type="ECO:0000256" key="4">
    <source>
        <dbReference type="ARBA" id="ARBA00022741"/>
    </source>
</evidence>
<reference evidence="13 14" key="1">
    <citation type="submission" date="2018-12" db="EMBL/GenBank/DDBJ databases">
        <title>Sequencing of bacterial isolates from soil warming experiment in Harvard Forest, Massachusetts, USA.</title>
        <authorList>
            <person name="Deangelis K."/>
        </authorList>
    </citation>
    <scope>NUCLEOTIDE SEQUENCE [LARGE SCALE GENOMIC DNA]</scope>
    <source>
        <strain evidence="13 14">EB153</strain>
    </source>
</reference>
<evidence type="ECO:0000256" key="9">
    <source>
        <dbReference type="RuleBase" id="RU003733"/>
    </source>
</evidence>
<dbReference type="SUPFAM" id="SSF53067">
    <property type="entry name" value="Actin-like ATPase domain"/>
    <property type="match status" value="2"/>
</dbReference>
<dbReference type="PROSITE" id="PS00933">
    <property type="entry name" value="FGGY_KINASES_1"/>
    <property type="match status" value="1"/>
</dbReference>
<comment type="caution">
    <text evidence="13">The sequence shown here is derived from an EMBL/GenBank/DDBJ whole genome shotgun (WGS) entry which is preliminary data.</text>
</comment>
<evidence type="ECO:0000256" key="7">
    <source>
        <dbReference type="ARBA" id="ARBA00023277"/>
    </source>
</evidence>
<evidence type="ECO:0000313" key="14">
    <source>
        <dbReference type="Proteomes" id="UP000269669"/>
    </source>
</evidence>
<dbReference type="InterPro" id="IPR000577">
    <property type="entry name" value="Carb_kinase_FGGY"/>
</dbReference>
<dbReference type="InterPro" id="IPR043129">
    <property type="entry name" value="ATPase_NBD"/>
</dbReference>
<feature type="site" description="Important for activity" evidence="8">
    <location>
        <position position="6"/>
    </location>
</feature>
<keyword evidence="3 8" id="KW-0808">Transferase</keyword>
<dbReference type="PROSITE" id="PS00445">
    <property type="entry name" value="FGGY_KINASES_2"/>
    <property type="match status" value="1"/>
</dbReference>
<accession>A0A428MKH0</accession>